<dbReference type="GO" id="GO:0016779">
    <property type="term" value="F:nucleotidyltransferase activity"/>
    <property type="evidence" value="ECO:0007669"/>
    <property type="project" value="UniProtKB-KW"/>
</dbReference>
<dbReference type="EMBL" id="PFEN01000044">
    <property type="protein sequence ID" value="PJE69407.1"/>
    <property type="molecule type" value="Genomic_DNA"/>
</dbReference>
<gene>
    <name evidence="4" type="ORF">COU98_02320</name>
</gene>
<dbReference type="SUPFAM" id="SSF52374">
    <property type="entry name" value="Nucleotidylyl transferase"/>
    <property type="match status" value="1"/>
</dbReference>
<evidence type="ECO:0000259" key="3">
    <source>
        <dbReference type="Pfam" id="PF01467"/>
    </source>
</evidence>
<organism evidence="4 5">
    <name type="scientific">Candidatus Staskawiczbacteria bacterium CG10_big_fil_rev_8_21_14_0_10_38_10</name>
    <dbReference type="NCBI Taxonomy" id="1974891"/>
    <lineage>
        <taxon>Bacteria</taxon>
        <taxon>Candidatus Staskawicziibacteriota</taxon>
    </lineage>
</organism>
<dbReference type="InterPro" id="IPR004821">
    <property type="entry name" value="Cyt_trans-like"/>
</dbReference>
<proteinExistence type="predicted"/>
<dbReference type="AlphaFoldDB" id="A0A2H9T148"/>
<accession>A0A2H9T148</accession>
<protein>
    <submittedName>
        <fullName evidence="4">D-glycero-beta-D-manno-heptose 1-phosphate adenylyltransferase</fullName>
    </submittedName>
</protein>
<dbReference type="Proteomes" id="UP000236946">
    <property type="component" value="Unassembled WGS sequence"/>
</dbReference>
<reference evidence="5" key="1">
    <citation type="submission" date="2017-09" db="EMBL/GenBank/DDBJ databases">
        <title>Depth-based differentiation of microbial function through sediment-hosted aquifers and enrichment of novel symbionts in the deep terrestrial subsurface.</title>
        <authorList>
            <person name="Probst A.J."/>
            <person name="Ladd B."/>
            <person name="Jarett J.K."/>
            <person name="Geller-Mcgrath D.E."/>
            <person name="Sieber C.M.K."/>
            <person name="Emerson J.B."/>
            <person name="Anantharaman K."/>
            <person name="Thomas B.C."/>
            <person name="Malmstrom R."/>
            <person name="Stieglmeier M."/>
            <person name="Klingl A."/>
            <person name="Woyke T."/>
            <person name="Ryan C.M."/>
            <person name="Banfield J.F."/>
        </authorList>
    </citation>
    <scope>NUCLEOTIDE SEQUENCE [LARGE SCALE GENOMIC DNA]</scope>
</reference>
<evidence type="ECO:0000256" key="2">
    <source>
        <dbReference type="ARBA" id="ARBA00022695"/>
    </source>
</evidence>
<name>A0A2H9T148_9BACT</name>
<dbReference type="NCBIfam" id="TIGR00125">
    <property type="entry name" value="cyt_tran_rel"/>
    <property type="match status" value="1"/>
</dbReference>
<evidence type="ECO:0000313" key="5">
    <source>
        <dbReference type="Proteomes" id="UP000236946"/>
    </source>
</evidence>
<dbReference type="PANTHER" id="PTHR43793:SF2">
    <property type="entry name" value="BIFUNCTIONAL PROTEIN HLDE"/>
    <property type="match status" value="1"/>
</dbReference>
<keyword evidence="2 4" id="KW-0548">Nucleotidyltransferase</keyword>
<dbReference type="PANTHER" id="PTHR43793">
    <property type="entry name" value="FAD SYNTHASE"/>
    <property type="match status" value="1"/>
</dbReference>
<dbReference type="Pfam" id="PF01467">
    <property type="entry name" value="CTP_transf_like"/>
    <property type="match status" value="1"/>
</dbReference>
<evidence type="ECO:0000313" key="4">
    <source>
        <dbReference type="EMBL" id="PJE69407.1"/>
    </source>
</evidence>
<comment type="caution">
    <text evidence="4">The sequence shown here is derived from an EMBL/GenBank/DDBJ whole genome shotgun (WGS) entry which is preliminary data.</text>
</comment>
<dbReference type="InterPro" id="IPR014729">
    <property type="entry name" value="Rossmann-like_a/b/a_fold"/>
</dbReference>
<keyword evidence="1 4" id="KW-0808">Transferase</keyword>
<feature type="domain" description="Cytidyltransferase-like" evidence="3">
    <location>
        <begin position="32"/>
        <end position="162"/>
    </location>
</feature>
<evidence type="ECO:0000256" key="1">
    <source>
        <dbReference type="ARBA" id="ARBA00022679"/>
    </source>
</evidence>
<dbReference type="InterPro" id="IPR050385">
    <property type="entry name" value="Archaeal_FAD_synthase"/>
</dbReference>
<sequence>MINTNSKIILNYRELAKIISAHKTLKQKIVCTIGSWDMLHIGHVRYLHNARKLGDILVVGVDSDRAIKIYKQSPLRPIIPQDERMEMLSYQSFVDYVILIDDVDKKGSWQMKLIKMIKPDIFIATTKETYPDAQRKQIAKYCGLLKILPRQAKNTSTTDIIEKTFKQRLEHLLNHTKL</sequence>
<dbReference type="Gene3D" id="3.40.50.620">
    <property type="entry name" value="HUPs"/>
    <property type="match status" value="1"/>
</dbReference>